<keyword evidence="6 7" id="KW-0472">Membrane</keyword>
<evidence type="ECO:0000313" key="9">
    <source>
        <dbReference type="Proteomes" id="UP000219632"/>
    </source>
</evidence>
<organism evidence="8 9">
    <name type="scientific">Listeria welshimeri</name>
    <dbReference type="NCBI Taxonomy" id="1643"/>
    <lineage>
        <taxon>Bacteria</taxon>
        <taxon>Bacillati</taxon>
        <taxon>Bacillota</taxon>
        <taxon>Bacilli</taxon>
        <taxon>Bacillales</taxon>
        <taxon>Listeriaceae</taxon>
        <taxon>Listeria</taxon>
    </lineage>
</organism>
<dbReference type="Pfam" id="PF00860">
    <property type="entry name" value="Xan_ur_permease"/>
    <property type="match status" value="1"/>
</dbReference>
<evidence type="ECO:0000256" key="6">
    <source>
        <dbReference type="ARBA" id="ARBA00023136"/>
    </source>
</evidence>
<evidence type="ECO:0000256" key="1">
    <source>
        <dbReference type="ARBA" id="ARBA00004141"/>
    </source>
</evidence>
<reference evidence="8 9" key="1">
    <citation type="submission" date="2017-09" db="EMBL/GenBank/DDBJ databases">
        <title>Draft Genomes of 144 Listeria Monocytogenes isolates from foods.</title>
        <authorList>
            <person name="Wu C.H."/>
            <person name="Ng J."/>
            <person name="Kiang D."/>
            <person name="Chen C.-Y."/>
            <person name="Frink S."/>
            <person name="Lafrades M."/>
            <person name="Morales C."/>
            <person name="Park P."/>
            <person name="Zwick M."/>
        </authorList>
    </citation>
    <scope>NUCLEOTIDE SEQUENCE [LARGE SCALE GENOMIC DNA]</scope>
    <source>
        <strain evidence="8 9">CDPHFDLB-F14M01633.75-2</strain>
    </source>
</reference>
<dbReference type="PROSITE" id="PS01116">
    <property type="entry name" value="XANTH_URACIL_PERMASE"/>
    <property type="match status" value="1"/>
</dbReference>
<feature type="transmembrane region" description="Helical" evidence="7">
    <location>
        <begin position="168"/>
        <end position="186"/>
    </location>
</feature>
<proteinExistence type="inferred from homology"/>
<dbReference type="PANTHER" id="PTHR42810:SF2">
    <property type="entry name" value="PURINE PERMEASE C1399.01C-RELATED"/>
    <property type="match status" value="1"/>
</dbReference>
<feature type="transmembrane region" description="Helical" evidence="7">
    <location>
        <begin position="134"/>
        <end position="156"/>
    </location>
</feature>
<evidence type="ECO:0000256" key="5">
    <source>
        <dbReference type="ARBA" id="ARBA00022989"/>
    </source>
</evidence>
<comment type="subcellular location">
    <subcellularLocation>
        <location evidence="1">Membrane</location>
        <topology evidence="1">Multi-pass membrane protein</topology>
    </subcellularLocation>
</comment>
<keyword evidence="9" id="KW-1185">Reference proteome</keyword>
<feature type="transmembrane region" description="Helical" evidence="7">
    <location>
        <begin position="48"/>
        <end position="67"/>
    </location>
</feature>
<feature type="transmembrane region" description="Helical" evidence="7">
    <location>
        <begin position="316"/>
        <end position="342"/>
    </location>
</feature>
<keyword evidence="4 7" id="KW-0812">Transmembrane</keyword>
<name>A0ABX4IDG0_LISWE</name>
<dbReference type="InterPro" id="IPR006043">
    <property type="entry name" value="NCS2"/>
</dbReference>
<evidence type="ECO:0000256" key="3">
    <source>
        <dbReference type="ARBA" id="ARBA00022448"/>
    </source>
</evidence>
<feature type="transmembrane region" description="Helical" evidence="7">
    <location>
        <begin position="193"/>
        <end position="217"/>
    </location>
</feature>
<comment type="caution">
    <text evidence="8">The sequence shown here is derived from an EMBL/GenBank/DDBJ whole genome shotgun (WGS) entry which is preliminary data.</text>
</comment>
<feature type="transmembrane region" description="Helical" evidence="7">
    <location>
        <begin position="24"/>
        <end position="42"/>
    </location>
</feature>
<keyword evidence="3" id="KW-0813">Transport</keyword>
<dbReference type="PANTHER" id="PTHR42810">
    <property type="entry name" value="PURINE PERMEASE C1399.01C-RELATED"/>
    <property type="match status" value="1"/>
</dbReference>
<sequence length="429" mass="44947">MTETTETVTKPVLDIHEKPSFNKWIILSIQHLFTMFGSTIFVPSVTGLSPGVALVSSGLGTLAYLGITRGKIPAYLGSSFTFIAPITALLAAKSGGGPGAVMVGTFSVGVVYAIVSLIVYYAGVDWIQKVLPPIVVGPVIMVIGLSLAPSAAAMAMGTNNDGKYNLETLAVAVITLLATIIAMMFFKGFMGLIPILFGFTVGYLTSMAFGMVDYTLIKNASFFQIPDFSIPFVNIDPVITVTVVLSMAPLAFVTMAEHMGHQLLLNRITNKNFFKDPGLHRSLLADGTASIIASLIGGPPVTTYGENIGVLAITKVYSVFVIGGAAVFAILFGFIGYINAVITSVPTAVLGGISLLLFGVIATSGLRMMIENKIDLSSNRNMIIASVVLVVGIGGLTIKSGTFELPGMAMAAIVGIILNLILPAKHKSA</sequence>
<protein>
    <submittedName>
        <fullName evidence="8">Uracil permease</fullName>
    </submittedName>
</protein>
<feature type="transmembrane region" description="Helical" evidence="7">
    <location>
        <begin position="405"/>
        <end position="422"/>
    </location>
</feature>
<feature type="transmembrane region" description="Helical" evidence="7">
    <location>
        <begin position="348"/>
        <end position="370"/>
    </location>
</feature>
<evidence type="ECO:0000313" key="8">
    <source>
        <dbReference type="EMBL" id="PDK41299.1"/>
    </source>
</evidence>
<dbReference type="InterPro" id="IPR006042">
    <property type="entry name" value="Xan_ur_permease"/>
</dbReference>
<dbReference type="RefSeq" id="WP_097350166.1">
    <property type="nucleotide sequence ID" value="NZ_JACTHO010000002.1"/>
</dbReference>
<feature type="transmembrane region" description="Helical" evidence="7">
    <location>
        <begin position="382"/>
        <end position="399"/>
    </location>
</feature>
<comment type="similarity">
    <text evidence="2">Belongs to the nucleobase:cation symporter-2 (NCS2) (TC 2.A.40) family.</text>
</comment>
<keyword evidence="5 7" id="KW-1133">Transmembrane helix</keyword>
<feature type="transmembrane region" description="Helical" evidence="7">
    <location>
        <begin position="98"/>
        <end position="122"/>
    </location>
</feature>
<dbReference type="Proteomes" id="UP000219632">
    <property type="component" value="Unassembled WGS sequence"/>
</dbReference>
<feature type="transmembrane region" description="Helical" evidence="7">
    <location>
        <begin position="237"/>
        <end position="256"/>
    </location>
</feature>
<dbReference type="NCBIfam" id="TIGR00801">
    <property type="entry name" value="ncs2"/>
    <property type="match status" value="1"/>
</dbReference>
<evidence type="ECO:0000256" key="2">
    <source>
        <dbReference type="ARBA" id="ARBA00008821"/>
    </source>
</evidence>
<dbReference type="EMBL" id="NYPG01000003">
    <property type="protein sequence ID" value="PDK41299.1"/>
    <property type="molecule type" value="Genomic_DNA"/>
</dbReference>
<accession>A0ABX4IDG0</accession>
<feature type="transmembrane region" description="Helical" evidence="7">
    <location>
        <begin position="74"/>
        <end position="92"/>
    </location>
</feature>
<evidence type="ECO:0000256" key="7">
    <source>
        <dbReference type="SAM" id="Phobius"/>
    </source>
</evidence>
<gene>
    <name evidence="8" type="ORF">AFZ32_06030</name>
</gene>
<evidence type="ECO:0000256" key="4">
    <source>
        <dbReference type="ARBA" id="ARBA00022692"/>
    </source>
</evidence>